<comment type="similarity">
    <text evidence="1">Belongs to the low molecular weight phosphotyrosine protein phosphatase family.</text>
</comment>
<evidence type="ECO:0000313" key="9">
    <source>
        <dbReference type="EMBL" id="AUB83456.1"/>
    </source>
</evidence>
<dbReference type="PRINTS" id="PR00719">
    <property type="entry name" value="LMWPTPASE"/>
</dbReference>
<dbReference type="PANTHER" id="PTHR11717:SF31">
    <property type="entry name" value="LOW MOLECULAR WEIGHT PROTEIN-TYROSINE-PHOSPHATASE ETP-RELATED"/>
    <property type="match status" value="1"/>
</dbReference>
<evidence type="ECO:0000256" key="6">
    <source>
        <dbReference type="PIRSR" id="PIRSR617867-1"/>
    </source>
</evidence>
<comment type="catalytic activity">
    <reaction evidence="5">
        <text>O-phospho-L-tyrosyl-[protein] + H2O = L-tyrosyl-[protein] + phosphate</text>
        <dbReference type="Rhea" id="RHEA:10684"/>
        <dbReference type="Rhea" id="RHEA-COMP:10136"/>
        <dbReference type="Rhea" id="RHEA-COMP:20101"/>
        <dbReference type="ChEBI" id="CHEBI:15377"/>
        <dbReference type="ChEBI" id="CHEBI:43474"/>
        <dbReference type="ChEBI" id="CHEBI:46858"/>
        <dbReference type="ChEBI" id="CHEBI:61978"/>
        <dbReference type="EC" id="3.1.3.48"/>
    </reaction>
</comment>
<feature type="domain" description="ATP-grasp" evidence="8">
    <location>
        <begin position="125"/>
        <end position="315"/>
    </location>
</feature>
<dbReference type="Gene3D" id="3.40.50.2300">
    <property type="match status" value="1"/>
</dbReference>
<dbReference type="Pfam" id="PF15632">
    <property type="entry name" value="ATPgrasp_Ter"/>
    <property type="match status" value="1"/>
</dbReference>
<evidence type="ECO:0000256" key="7">
    <source>
        <dbReference type="PROSITE-ProRule" id="PRU00409"/>
    </source>
</evidence>
<organism evidence="9 10">
    <name type="scientific">Candidatus Thiodictyon syntrophicum</name>
    <dbReference type="NCBI Taxonomy" id="1166950"/>
    <lineage>
        <taxon>Bacteria</taxon>
        <taxon>Pseudomonadati</taxon>
        <taxon>Pseudomonadota</taxon>
        <taxon>Gammaproteobacteria</taxon>
        <taxon>Chromatiales</taxon>
        <taxon>Chromatiaceae</taxon>
        <taxon>Thiodictyon</taxon>
    </lineage>
</organism>
<dbReference type="SUPFAM" id="SSF56059">
    <property type="entry name" value="Glutathione synthetase ATP-binding domain-like"/>
    <property type="match status" value="1"/>
</dbReference>
<dbReference type="PANTHER" id="PTHR11717">
    <property type="entry name" value="LOW MOLECULAR WEIGHT PROTEIN TYROSINE PHOSPHATASE"/>
    <property type="match status" value="1"/>
</dbReference>
<dbReference type="GO" id="GO:0004725">
    <property type="term" value="F:protein tyrosine phosphatase activity"/>
    <property type="evidence" value="ECO:0007669"/>
    <property type="project" value="UniProtKB-EC"/>
</dbReference>
<keyword evidence="7" id="KW-0547">Nucleotide-binding</keyword>
<dbReference type="InterPro" id="IPR023485">
    <property type="entry name" value="Ptyr_pPase"/>
</dbReference>
<keyword evidence="3" id="KW-0378">Hydrolase</keyword>
<keyword evidence="4" id="KW-0904">Protein phosphatase</keyword>
<dbReference type="InterPro" id="IPR013815">
    <property type="entry name" value="ATP_grasp_subdomain_1"/>
</dbReference>
<proteinExistence type="inferred from homology"/>
<feature type="active site" evidence="6">
    <location>
        <position position="444"/>
    </location>
</feature>
<dbReference type="Gene3D" id="3.30.470.20">
    <property type="entry name" value="ATP-grasp fold, B domain"/>
    <property type="match status" value="1"/>
</dbReference>
<dbReference type="InterPro" id="IPR011761">
    <property type="entry name" value="ATP-grasp"/>
</dbReference>
<evidence type="ECO:0000256" key="1">
    <source>
        <dbReference type="ARBA" id="ARBA00011063"/>
    </source>
</evidence>
<dbReference type="SUPFAM" id="SSF52788">
    <property type="entry name" value="Phosphotyrosine protein phosphatases I"/>
    <property type="match status" value="1"/>
</dbReference>
<feature type="active site" description="Proton donor" evidence="6">
    <location>
        <position position="549"/>
    </location>
</feature>
<name>A0A2K8UD12_9GAMM</name>
<dbReference type="Pfam" id="PF01451">
    <property type="entry name" value="LMWPc"/>
    <property type="match status" value="1"/>
</dbReference>
<evidence type="ECO:0000256" key="5">
    <source>
        <dbReference type="ARBA" id="ARBA00051722"/>
    </source>
</evidence>
<dbReference type="AlphaFoldDB" id="A0A2K8UD12"/>
<dbReference type="InterPro" id="IPR017867">
    <property type="entry name" value="Tyr_phospatase_low_mol_wt"/>
</dbReference>
<dbReference type="SMART" id="SM00226">
    <property type="entry name" value="LMWPc"/>
    <property type="match status" value="1"/>
</dbReference>
<dbReference type="GO" id="GO:0046872">
    <property type="term" value="F:metal ion binding"/>
    <property type="evidence" value="ECO:0007669"/>
    <property type="project" value="InterPro"/>
</dbReference>
<dbReference type="Gene3D" id="3.30.1490.20">
    <property type="entry name" value="ATP-grasp fold, A domain"/>
    <property type="match status" value="1"/>
</dbReference>
<keyword evidence="10" id="KW-1185">Reference proteome</keyword>
<reference evidence="9 10" key="1">
    <citation type="submission" date="2017-03" db="EMBL/GenBank/DDBJ databases">
        <title>Complete genome sequence of Candidatus 'Thiodictyon syntrophicum' sp. nov. strain Cad16T, a photolithoautotroph purple sulfur bacterium isolated from an alpine meromictic lake.</title>
        <authorList>
            <person name="Luedin S.M."/>
            <person name="Pothier J.F."/>
            <person name="Danza F."/>
            <person name="Storelli N."/>
            <person name="Wittwer M."/>
            <person name="Tonolla M."/>
        </authorList>
    </citation>
    <scope>NUCLEOTIDE SEQUENCE [LARGE SCALE GENOMIC DNA]</scope>
    <source>
        <strain evidence="9 10">Cad16T</strain>
    </source>
</reference>
<evidence type="ECO:0000313" key="10">
    <source>
        <dbReference type="Proteomes" id="UP000232638"/>
    </source>
</evidence>
<accession>A0A2K8UD12</accession>
<evidence type="ECO:0000256" key="3">
    <source>
        <dbReference type="ARBA" id="ARBA00022801"/>
    </source>
</evidence>
<dbReference type="KEGG" id="tsy:THSYN_22575"/>
<gene>
    <name evidence="9" type="ORF">THSYN_22575</name>
</gene>
<dbReference type="RefSeq" id="WP_100921143.1">
    <property type="nucleotide sequence ID" value="NZ_CP020370.1"/>
</dbReference>
<dbReference type="InterPro" id="IPR036196">
    <property type="entry name" value="Ptyr_pPase_sf"/>
</dbReference>
<dbReference type="PROSITE" id="PS50975">
    <property type="entry name" value="ATP_GRASP"/>
    <property type="match status" value="1"/>
</dbReference>
<dbReference type="InterPro" id="IPR050438">
    <property type="entry name" value="LMW_PTPase"/>
</dbReference>
<keyword evidence="7" id="KW-0067">ATP-binding</keyword>
<dbReference type="Proteomes" id="UP000232638">
    <property type="component" value="Chromosome"/>
</dbReference>
<sequence>MNPCANQPRRVLVLDADMIPALTIVRSLHDRGLHIDVASHEEYPLAARSRYAGALLRYPDPLAQASAFVDWIADQIERGSYALIIPVTERSLTPLHHERGRIDERRVAMAPAAGLAIALDKSRTLALAAALGIRVPRGCVADTPAAAVAFAATQGYPLVIKPTSSIGAQGQGRVQLQVAYARTDTELVARLAAASRCGAVLIQEFFPGTGVGIELIAEHGRITFAFAHRRLHEVPLTGGASSLRLSVPIEPALLDAARRLIAAMGWHGVAMVEFKQNPRTGEFCLMEVNGRFWGSLPLAAAAGADFPAMLVELYLDGGIRPRPAARTGIYCRNLPNDIHWLEAVLRRDAPPGLTTLPTWSRVIRDLLLVFSPRHHFDTQQWRDPRPGLAELRRIVVDHWGRASGLIAHRRLLRRQRAAWRSNAVAARLRTGAHLLFLCYGNINRSALAELLASERLAGRFRLSSAGLHPIGGRPADPVMVAVAAAHGHDLSASRSRVVDAALVADADLILAMEAAQLAALSDSFPASIGKSFLLGPAAPHAVPGGEIADPYGHCVSTYEHCYAQIEAGITALAQRPLVNRS</sequence>
<evidence type="ECO:0000259" key="8">
    <source>
        <dbReference type="PROSITE" id="PS50975"/>
    </source>
</evidence>
<protein>
    <recommendedName>
        <fullName evidence="2">protein-tyrosine-phosphatase</fullName>
        <ecNumber evidence="2">3.1.3.48</ecNumber>
    </recommendedName>
</protein>
<feature type="active site" description="Nucleophile" evidence="6">
    <location>
        <position position="438"/>
    </location>
</feature>
<evidence type="ECO:0000256" key="2">
    <source>
        <dbReference type="ARBA" id="ARBA00013064"/>
    </source>
</evidence>
<evidence type="ECO:0000256" key="4">
    <source>
        <dbReference type="ARBA" id="ARBA00022912"/>
    </source>
</evidence>
<dbReference type="EMBL" id="CP020370">
    <property type="protein sequence ID" value="AUB83456.1"/>
    <property type="molecule type" value="Genomic_DNA"/>
</dbReference>
<dbReference type="GO" id="GO:0005524">
    <property type="term" value="F:ATP binding"/>
    <property type="evidence" value="ECO:0007669"/>
    <property type="project" value="UniProtKB-UniRule"/>
</dbReference>
<dbReference type="EC" id="3.1.3.48" evidence="2"/>